<evidence type="ECO:0000256" key="7">
    <source>
        <dbReference type="ARBA" id="ARBA00022840"/>
    </source>
</evidence>
<dbReference type="EC" id="3.6.4.13" evidence="10"/>
<evidence type="ECO:0000256" key="3">
    <source>
        <dbReference type="ARBA" id="ARBA00022552"/>
    </source>
</evidence>
<evidence type="ECO:0000256" key="6">
    <source>
        <dbReference type="ARBA" id="ARBA00022806"/>
    </source>
</evidence>
<dbReference type="RefSeq" id="XP_014181244.1">
    <property type="nucleotide sequence ID" value="XM_014325769.1"/>
</dbReference>
<feature type="compositionally biased region" description="Low complexity" evidence="12">
    <location>
        <begin position="50"/>
        <end position="59"/>
    </location>
</feature>
<keyword evidence="4 10" id="KW-0547">Nucleotide-binding</keyword>
<dbReference type="OrthoDB" id="422663at2759"/>
<dbReference type="Pfam" id="PF13959">
    <property type="entry name" value="CTE_SPB4"/>
    <property type="match status" value="1"/>
</dbReference>
<dbReference type="InterPro" id="IPR000629">
    <property type="entry name" value="RNA-helicase_DEAD-box_CS"/>
</dbReference>
<evidence type="ECO:0000256" key="9">
    <source>
        <dbReference type="PROSITE-ProRule" id="PRU00552"/>
    </source>
</evidence>
<evidence type="ECO:0000256" key="4">
    <source>
        <dbReference type="ARBA" id="ARBA00022741"/>
    </source>
</evidence>
<dbReference type="KEGG" id="tasa:A1Q1_00869"/>
<feature type="short sequence motif" description="Q motif" evidence="9">
    <location>
        <begin position="189"/>
        <end position="218"/>
    </location>
</feature>
<proteinExistence type="inferred from homology"/>
<dbReference type="InterPro" id="IPR014014">
    <property type="entry name" value="RNA_helicase_DEAD_Q_motif"/>
</dbReference>
<dbReference type="CDD" id="cd18787">
    <property type="entry name" value="SF2_C_DEAD"/>
    <property type="match status" value="1"/>
</dbReference>
<keyword evidence="6 10" id="KW-0347">Helicase</keyword>
<dbReference type="PROSITE" id="PS51195">
    <property type="entry name" value="Q_MOTIF"/>
    <property type="match status" value="1"/>
</dbReference>
<dbReference type="InterPro" id="IPR001650">
    <property type="entry name" value="Helicase_C-like"/>
</dbReference>
<dbReference type="SMART" id="SM00490">
    <property type="entry name" value="HELICc"/>
    <property type="match status" value="1"/>
</dbReference>
<feature type="coiled-coil region" evidence="11">
    <location>
        <begin position="469"/>
        <end position="501"/>
    </location>
</feature>
<feature type="region of interest" description="Disordered" evidence="12">
    <location>
        <begin position="577"/>
        <end position="626"/>
    </location>
</feature>
<comment type="similarity">
    <text evidence="10">Belongs to the DEAD box helicase family.</text>
</comment>
<evidence type="ECO:0000313" key="17">
    <source>
        <dbReference type="Proteomes" id="UP000002748"/>
    </source>
</evidence>
<feature type="region of interest" description="Disordered" evidence="12">
    <location>
        <begin position="838"/>
        <end position="911"/>
    </location>
</feature>
<sequence length="928" mass="100945">MDDFELNIAAPSDGGVLKRQLAPKKGGRVKQKQAVRRAVKKFDSEPNYGASPKSNAKATPPAPKPAPVSRPASRPEPARQAPAPKPVARPAARPAASQAPIPQPPQKVRLPKAPIFDNDSDSDSGSDSDYETRAGPSRLPMTTAAPAVPAKPAAPQIVSGLFTAYQRLPKVKSEHVEVGAPTNAPVDTSSFASLGLHKFINRHLKNKLEIKAPTGIQQACLPYMLSYPLDPHARRDDDEEEGDDSAFQVSDDAPRDVLIQAQTGSGKTLAYLLPIVQALLPLSKLSYIDRSIGTLAIIMAPTRELAQQISKVLESLLTMSLAADDDDSEDEHYTRWLVSGLLVGGSTRTHEKAKLRKGVPILVSTPGRLLDHLQNTASFQCGKCMFLILDEADRLMDLGFEETITGIIKALDGRRRNEINAEKEQDAEGGGLMRWPYWNRGRQTVLCSATVDAKVEKLAGIALRDPVLFKAADKEKEEARAKKAEAEKNQIADAVAEANAIVIPQDEKFTPPSQLSQKYVVTPTKLRLVALVALLRSLVSDKANIEMAENGNKVIVFLSSTDAVDYHFRLLGGVTMGGPAPAKEDEDEESSDAEGEGSDSEDSDGEAKPKKEKKKKAAKKPSQADAITLESPLFPKTTIQRLHGSLPLKTRLASLKAFAEPSPNPSILLATSVASRGLDLPLVRAVVQYDLPTEGGAAEYVHRVGRTARAGKGGEAWAFVAPSEAEWVPWVEGKMGRAEGTDTSKVKLTQVGVEVVLRRGFGGKGYEYEQRATDVQLAFERWVLEDPNNAALARKAFASFVRAYSTHPIEEKRFFHVKSIHLGHLAKAFALREAPTAATAAAAPKKQKERKDKLSNKRKREEGEEDEPRKGGKETTARNETERRMYEAVRKQGRQFKSGGALGAFSDNSTGEFHVMDTSALEKMVNRK</sequence>
<feature type="compositionally biased region" description="Basic residues" evidence="12">
    <location>
        <begin position="610"/>
        <end position="619"/>
    </location>
</feature>
<dbReference type="Proteomes" id="UP000002748">
    <property type="component" value="Unassembled WGS sequence"/>
</dbReference>
<comment type="catalytic activity">
    <reaction evidence="10">
        <text>ATP + H2O = ADP + phosphate + H(+)</text>
        <dbReference type="Rhea" id="RHEA:13065"/>
        <dbReference type="ChEBI" id="CHEBI:15377"/>
        <dbReference type="ChEBI" id="CHEBI:15378"/>
        <dbReference type="ChEBI" id="CHEBI:30616"/>
        <dbReference type="ChEBI" id="CHEBI:43474"/>
        <dbReference type="ChEBI" id="CHEBI:456216"/>
        <dbReference type="EC" id="3.6.4.13"/>
    </reaction>
</comment>
<dbReference type="AlphaFoldDB" id="J5R0B4"/>
<evidence type="ECO:0000313" key="16">
    <source>
        <dbReference type="EMBL" id="EJT50028.1"/>
    </source>
</evidence>
<feature type="compositionally biased region" description="Basic and acidic residues" evidence="12">
    <location>
        <begin position="849"/>
        <end position="890"/>
    </location>
</feature>
<reference evidence="16 17" key="1">
    <citation type="journal article" date="2012" name="Eukaryot. Cell">
        <title>Draft genome sequence of CBS 2479, the standard type strain of Trichosporon asahii.</title>
        <authorList>
            <person name="Yang R.Y."/>
            <person name="Li H.T."/>
            <person name="Zhu H."/>
            <person name="Zhou G.P."/>
            <person name="Wang M."/>
            <person name="Wang L."/>
        </authorList>
    </citation>
    <scope>NUCLEOTIDE SEQUENCE [LARGE SCALE GENOMIC DNA]</scope>
    <source>
        <strain evidence="17">ATCC 90039 / CBS 2479 / JCM 2466 / KCTC 7840 / NCYC 2677 / UAMH 7654</strain>
    </source>
</reference>
<comment type="caution">
    <text evidence="16">The sequence shown here is derived from an EMBL/GenBank/DDBJ whole genome shotgun (WGS) entry which is preliminary data.</text>
</comment>
<dbReference type="SMART" id="SM01178">
    <property type="entry name" value="DUF4217"/>
    <property type="match status" value="1"/>
</dbReference>
<feature type="region of interest" description="Disordered" evidence="12">
    <location>
        <begin position="17"/>
        <end position="144"/>
    </location>
</feature>
<feature type="compositionally biased region" description="Acidic residues" evidence="12">
    <location>
        <begin position="118"/>
        <end position="129"/>
    </location>
</feature>
<evidence type="ECO:0000256" key="10">
    <source>
        <dbReference type="RuleBase" id="RU365068"/>
    </source>
</evidence>
<dbReference type="InterPro" id="IPR025313">
    <property type="entry name" value="SPB4-like_CTE"/>
</dbReference>
<dbReference type="InterPro" id="IPR027417">
    <property type="entry name" value="P-loop_NTPase"/>
</dbReference>
<keyword evidence="2" id="KW-0690">Ribosome biogenesis</keyword>
<dbReference type="GO" id="GO:0003724">
    <property type="term" value="F:RNA helicase activity"/>
    <property type="evidence" value="ECO:0007669"/>
    <property type="project" value="UniProtKB-EC"/>
</dbReference>
<evidence type="ECO:0000256" key="1">
    <source>
        <dbReference type="ARBA" id="ARBA00004604"/>
    </source>
</evidence>
<evidence type="ECO:0000256" key="11">
    <source>
        <dbReference type="SAM" id="Coils"/>
    </source>
</evidence>
<dbReference type="InterPro" id="IPR014001">
    <property type="entry name" value="Helicase_ATP-bd"/>
</dbReference>
<keyword evidence="11" id="KW-0175">Coiled coil</keyword>
<dbReference type="HOGENOM" id="CLU_003041_26_2_1"/>
<dbReference type="Pfam" id="PF00270">
    <property type="entry name" value="DEAD"/>
    <property type="match status" value="1"/>
</dbReference>
<feature type="domain" description="Helicase ATP-binding" evidence="13">
    <location>
        <begin position="248"/>
        <end position="469"/>
    </location>
</feature>
<dbReference type="GO" id="GO:0016887">
    <property type="term" value="F:ATP hydrolysis activity"/>
    <property type="evidence" value="ECO:0007669"/>
    <property type="project" value="RHEA"/>
</dbReference>
<evidence type="ECO:0000256" key="5">
    <source>
        <dbReference type="ARBA" id="ARBA00022801"/>
    </source>
</evidence>
<dbReference type="PROSITE" id="PS00039">
    <property type="entry name" value="DEAD_ATP_HELICASE"/>
    <property type="match status" value="1"/>
</dbReference>
<comment type="function">
    <text evidence="10">RNA helicase.</text>
</comment>
<dbReference type="GO" id="GO:0003723">
    <property type="term" value="F:RNA binding"/>
    <property type="evidence" value="ECO:0007669"/>
    <property type="project" value="UniProtKB-UniRule"/>
</dbReference>
<accession>J5R0B4</accession>
<protein>
    <recommendedName>
        <fullName evidence="10">ATP-dependent RNA helicase</fullName>
        <ecNumber evidence="10">3.6.4.13</ecNumber>
    </recommendedName>
</protein>
<feature type="domain" description="Helicase C-terminal" evidence="14">
    <location>
        <begin position="530"/>
        <end position="752"/>
    </location>
</feature>
<dbReference type="PANTHER" id="PTHR24031">
    <property type="entry name" value="RNA HELICASE"/>
    <property type="match status" value="1"/>
</dbReference>
<dbReference type="SUPFAM" id="SSF52540">
    <property type="entry name" value="P-loop containing nucleoside triphosphate hydrolases"/>
    <property type="match status" value="2"/>
</dbReference>
<keyword evidence="8 10" id="KW-0694">RNA-binding</keyword>
<dbReference type="Gene3D" id="3.40.50.300">
    <property type="entry name" value="P-loop containing nucleotide triphosphate hydrolases"/>
    <property type="match status" value="2"/>
</dbReference>
<dbReference type="InterPro" id="IPR011545">
    <property type="entry name" value="DEAD/DEAH_box_helicase_dom"/>
</dbReference>
<evidence type="ECO:0000256" key="8">
    <source>
        <dbReference type="ARBA" id="ARBA00022884"/>
    </source>
</evidence>
<name>J5R0B4_TRIAS</name>
<keyword evidence="7 10" id="KW-0067">ATP-binding</keyword>
<organism evidence="16 17">
    <name type="scientific">Trichosporon asahii var. asahii (strain ATCC 90039 / CBS 2479 / JCM 2466 / KCTC 7840 / NBRC 103889/ NCYC 2677 / UAMH 7654)</name>
    <name type="common">Yeast</name>
    <dbReference type="NCBI Taxonomy" id="1186058"/>
    <lineage>
        <taxon>Eukaryota</taxon>
        <taxon>Fungi</taxon>
        <taxon>Dikarya</taxon>
        <taxon>Basidiomycota</taxon>
        <taxon>Agaricomycotina</taxon>
        <taxon>Tremellomycetes</taxon>
        <taxon>Trichosporonales</taxon>
        <taxon>Trichosporonaceae</taxon>
        <taxon>Trichosporon</taxon>
    </lineage>
</organism>
<feature type="domain" description="DEAD-box RNA helicase Q" evidence="15">
    <location>
        <begin position="189"/>
        <end position="218"/>
    </location>
</feature>
<keyword evidence="3" id="KW-0698">rRNA processing</keyword>
<evidence type="ECO:0000259" key="13">
    <source>
        <dbReference type="PROSITE" id="PS51192"/>
    </source>
</evidence>
<dbReference type="PROSITE" id="PS51194">
    <property type="entry name" value="HELICASE_CTER"/>
    <property type="match status" value="1"/>
</dbReference>
<keyword evidence="5 10" id="KW-0378">Hydrolase</keyword>
<dbReference type="SMART" id="SM00487">
    <property type="entry name" value="DEXDc"/>
    <property type="match status" value="1"/>
</dbReference>
<evidence type="ECO:0000259" key="14">
    <source>
        <dbReference type="PROSITE" id="PS51194"/>
    </source>
</evidence>
<comment type="subcellular location">
    <subcellularLocation>
        <location evidence="1">Nucleus</location>
        <location evidence="1">Nucleolus</location>
    </subcellularLocation>
</comment>
<feature type="compositionally biased region" description="Low complexity" evidence="12">
    <location>
        <begin position="78"/>
        <end position="100"/>
    </location>
</feature>
<dbReference type="GO" id="GO:0005730">
    <property type="term" value="C:nucleolus"/>
    <property type="evidence" value="ECO:0007669"/>
    <property type="project" value="UniProtKB-SubCell"/>
</dbReference>
<evidence type="ECO:0000259" key="15">
    <source>
        <dbReference type="PROSITE" id="PS51195"/>
    </source>
</evidence>
<feature type="compositionally biased region" description="Acidic residues" evidence="12">
    <location>
        <begin position="584"/>
        <end position="604"/>
    </location>
</feature>
<dbReference type="EMBL" id="ALBS01000139">
    <property type="protein sequence ID" value="EJT50028.1"/>
    <property type="molecule type" value="Genomic_DNA"/>
</dbReference>
<dbReference type="GeneID" id="25984383"/>
<evidence type="ECO:0000256" key="12">
    <source>
        <dbReference type="SAM" id="MobiDB-lite"/>
    </source>
</evidence>
<dbReference type="Pfam" id="PF00271">
    <property type="entry name" value="Helicase_C"/>
    <property type="match status" value="1"/>
</dbReference>
<feature type="compositionally biased region" description="Basic residues" evidence="12">
    <location>
        <begin position="21"/>
        <end position="39"/>
    </location>
</feature>
<gene>
    <name evidence="16" type="ORF">A1Q1_00869</name>
</gene>
<dbReference type="VEuPathDB" id="FungiDB:A1Q1_00869"/>
<dbReference type="PROSITE" id="PS51192">
    <property type="entry name" value="HELICASE_ATP_BIND_1"/>
    <property type="match status" value="1"/>
</dbReference>
<dbReference type="GO" id="GO:0006364">
    <property type="term" value="P:rRNA processing"/>
    <property type="evidence" value="ECO:0007669"/>
    <property type="project" value="UniProtKB-KW"/>
</dbReference>
<dbReference type="GO" id="GO:0005524">
    <property type="term" value="F:ATP binding"/>
    <property type="evidence" value="ECO:0007669"/>
    <property type="project" value="UniProtKB-UniRule"/>
</dbReference>
<comment type="domain">
    <text evidence="10">The Q motif is unique to and characteristic of the DEAD box family of RNA helicases and controls ATP binding and hydrolysis.</text>
</comment>
<evidence type="ECO:0000256" key="2">
    <source>
        <dbReference type="ARBA" id="ARBA00022517"/>
    </source>
</evidence>